<dbReference type="AlphaFoldDB" id="A0A163JH65"/>
<keyword evidence="2" id="KW-1185">Reference proteome</keyword>
<gene>
    <name evidence="1" type="ORF">ST47_g2589</name>
</gene>
<protein>
    <submittedName>
        <fullName evidence="1">Uncharacterized protein</fullName>
    </submittedName>
</protein>
<accession>A0A163JH65</accession>
<organism evidence="1 2">
    <name type="scientific">Didymella rabiei</name>
    <name type="common">Chickpea ascochyta blight fungus</name>
    <name type="synonym">Mycosphaerella rabiei</name>
    <dbReference type="NCBI Taxonomy" id="5454"/>
    <lineage>
        <taxon>Eukaryota</taxon>
        <taxon>Fungi</taxon>
        <taxon>Dikarya</taxon>
        <taxon>Ascomycota</taxon>
        <taxon>Pezizomycotina</taxon>
        <taxon>Dothideomycetes</taxon>
        <taxon>Pleosporomycetidae</taxon>
        <taxon>Pleosporales</taxon>
        <taxon>Pleosporineae</taxon>
        <taxon>Didymellaceae</taxon>
        <taxon>Ascochyta</taxon>
    </lineage>
</organism>
<evidence type="ECO:0000313" key="1">
    <source>
        <dbReference type="EMBL" id="KZM26355.1"/>
    </source>
</evidence>
<name>A0A163JH65_DIDRA</name>
<reference evidence="1 2" key="1">
    <citation type="journal article" date="2016" name="Sci. Rep.">
        <title>Draft genome sequencing and secretome analysis of fungal phytopathogen Ascochyta rabiei provides insight into the necrotrophic effector repertoire.</title>
        <authorList>
            <person name="Verma S."/>
            <person name="Gazara R.K."/>
            <person name="Nizam S."/>
            <person name="Parween S."/>
            <person name="Chattopadhyay D."/>
            <person name="Verma P.K."/>
        </authorList>
    </citation>
    <scope>NUCLEOTIDE SEQUENCE [LARGE SCALE GENOMIC DNA]</scope>
    <source>
        <strain evidence="1 2">ArDII</strain>
    </source>
</reference>
<dbReference type="Proteomes" id="UP000076837">
    <property type="component" value="Unassembled WGS sequence"/>
</dbReference>
<sequence length="162" mass="17349">MTARGGAGGGVDATTIRVLDAHGREWYEFSQQRQVMLTASSARTKTALISSSSFISDETSASTCAAPGWPRMFERTWGGRLESTEMVCVKRARLSGSGSESKQEQRPALCHRTQVAGGSGTMAVVGRHGFGFSRRMEDWTGLDAPGAPWSCVAGPVSLSLRY</sequence>
<comment type="caution">
    <text evidence="1">The sequence shown here is derived from an EMBL/GenBank/DDBJ whole genome shotgun (WGS) entry which is preliminary data.</text>
</comment>
<dbReference type="EMBL" id="JYNV01000110">
    <property type="protein sequence ID" value="KZM26355.1"/>
    <property type="molecule type" value="Genomic_DNA"/>
</dbReference>
<proteinExistence type="predicted"/>
<evidence type="ECO:0000313" key="2">
    <source>
        <dbReference type="Proteomes" id="UP000076837"/>
    </source>
</evidence>